<comment type="similarity">
    <text evidence="2">Belongs to the ScpA family.</text>
</comment>
<dbReference type="EMBL" id="JACBAZ010000006">
    <property type="protein sequence ID" value="NWK56831.1"/>
    <property type="molecule type" value="Genomic_DNA"/>
</dbReference>
<dbReference type="AlphaFoldDB" id="A0A851GLY2"/>
<dbReference type="RefSeq" id="WP_178933659.1">
    <property type="nucleotide sequence ID" value="NZ_JACBAZ010000006.1"/>
</dbReference>
<accession>A0A851GLY2</accession>
<keyword evidence="4" id="KW-1185">Reference proteome</keyword>
<name>A0A851GLY2_9BACT</name>
<sequence>MEEADYKVRLDIFEGPLDLLLYLIKKDEVDIQSISIERITKQYLDYIDTFKMLNIDLASEFIVMAANLMYIKSRTLLPKAEQPPEEDVEEDDPRWELIRQLIEYKKFKDAAGFLSRKETEQEDYFAHVPEKEAPVPDDEVEPLPDVNIFDLIRAFQNVLKRFEESTDLGEIVDERYTVADKIEYLLGELKPGKSLKFYSLFEQSTSKAEVIVTFMALLELMKMNQFRIRQDQILGEIEVQRSDLT</sequence>
<keyword evidence="2" id="KW-0963">Cytoplasm</keyword>
<evidence type="ECO:0000256" key="1">
    <source>
        <dbReference type="ARBA" id="ARBA00044777"/>
    </source>
</evidence>
<keyword evidence="2" id="KW-0131">Cell cycle</keyword>
<protein>
    <recommendedName>
        <fullName evidence="1 2">Segregation and condensation protein A</fullName>
    </recommendedName>
</protein>
<dbReference type="GO" id="GO:0007059">
    <property type="term" value="P:chromosome segregation"/>
    <property type="evidence" value="ECO:0007669"/>
    <property type="project" value="UniProtKB-UniRule"/>
</dbReference>
<dbReference type="PANTHER" id="PTHR33969:SF2">
    <property type="entry name" value="SEGREGATION AND CONDENSATION PROTEIN A"/>
    <property type="match status" value="1"/>
</dbReference>
<dbReference type="Proteomes" id="UP000557872">
    <property type="component" value="Unassembled WGS sequence"/>
</dbReference>
<evidence type="ECO:0000313" key="4">
    <source>
        <dbReference type="Proteomes" id="UP000557872"/>
    </source>
</evidence>
<proteinExistence type="inferred from homology"/>
<reference evidence="3 4" key="1">
    <citation type="submission" date="2020-07" db="EMBL/GenBank/DDBJ databases">
        <title>Roseicoccus Jingziensis gen. nov., sp. nov., isolated from coastal seawater.</title>
        <authorList>
            <person name="Feng X."/>
        </authorList>
    </citation>
    <scope>NUCLEOTIDE SEQUENCE [LARGE SCALE GENOMIC DNA]</scope>
    <source>
        <strain evidence="3 4">N1E253</strain>
    </source>
</reference>
<organism evidence="3 4">
    <name type="scientific">Oceaniferula marina</name>
    <dbReference type="NCBI Taxonomy" id="2748318"/>
    <lineage>
        <taxon>Bacteria</taxon>
        <taxon>Pseudomonadati</taxon>
        <taxon>Verrucomicrobiota</taxon>
        <taxon>Verrucomicrobiia</taxon>
        <taxon>Verrucomicrobiales</taxon>
        <taxon>Verrucomicrobiaceae</taxon>
        <taxon>Oceaniferula</taxon>
    </lineage>
</organism>
<keyword evidence="2" id="KW-0132">Cell division</keyword>
<dbReference type="InterPro" id="IPR023093">
    <property type="entry name" value="ScpA-like_C"/>
</dbReference>
<comment type="caution">
    <text evidence="3">The sequence shown here is derived from an EMBL/GenBank/DDBJ whole genome shotgun (WGS) entry which is preliminary data.</text>
</comment>
<evidence type="ECO:0000256" key="2">
    <source>
        <dbReference type="HAMAP-Rule" id="MF_01805"/>
    </source>
</evidence>
<dbReference type="Gene3D" id="1.10.10.580">
    <property type="entry name" value="Structural maintenance of chromosome 1. Chain E"/>
    <property type="match status" value="1"/>
</dbReference>
<dbReference type="Pfam" id="PF02616">
    <property type="entry name" value="SMC_ScpA"/>
    <property type="match status" value="1"/>
</dbReference>
<evidence type="ECO:0000313" key="3">
    <source>
        <dbReference type="EMBL" id="NWK56831.1"/>
    </source>
</evidence>
<dbReference type="HAMAP" id="MF_01805">
    <property type="entry name" value="ScpA"/>
    <property type="match status" value="1"/>
</dbReference>
<dbReference type="GO" id="GO:0005737">
    <property type="term" value="C:cytoplasm"/>
    <property type="evidence" value="ECO:0007669"/>
    <property type="project" value="UniProtKB-SubCell"/>
</dbReference>
<comment type="subcellular location">
    <subcellularLocation>
        <location evidence="2">Cytoplasm</location>
    </subcellularLocation>
    <text evidence="2">Associated with two foci at the outer edges of the nucleoid region in young cells, and at four foci within both cell halves in older cells.</text>
</comment>
<dbReference type="Gene3D" id="6.10.250.2410">
    <property type="match status" value="1"/>
</dbReference>
<keyword evidence="2" id="KW-0159">Chromosome partition</keyword>
<gene>
    <name evidence="2" type="primary">scpA</name>
    <name evidence="3" type="ORF">HW115_14505</name>
</gene>
<dbReference type="InterPro" id="IPR003768">
    <property type="entry name" value="ScpA"/>
</dbReference>
<dbReference type="PANTHER" id="PTHR33969">
    <property type="entry name" value="SEGREGATION AND CONDENSATION PROTEIN A"/>
    <property type="match status" value="1"/>
</dbReference>
<dbReference type="GO" id="GO:0051301">
    <property type="term" value="P:cell division"/>
    <property type="evidence" value="ECO:0007669"/>
    <property type="project" value="UniProtKB-KW"/>
</dbReference>
<dbReference type="GO" id="GO:0006260">
    <property type="term" value="P:DNA replication"/>
    <property type="evidence" value="ECO:0007669"/>
    <property type="project" value="UniProtKB-UniRule"/>
</dbReference>
<comment type="subunit">
    <text evidence="2">Component of a cohesin-like complex composed of ScpA, ScpB and the Smc homodimer, in which ScpA and ScpB bind to the head domain of Smc. The presence of the three proteins is required for the association of the complex with DNA.</text>
</comment>
<comment type="function">
    <text evidence="2">Participates in chromosomal partition during cell division. May act via the formation of a condensin-like complex containing Smc and ScpB that pull DNA away from mid-cell into both cell halves.</text>
</comment>